<dbReference type="Proteomes" id="UP000030765">
    <property type="component" value="Unassembled WGS sequence"/>
</dbReference>
<reference evidence="1 3" key="1">
    <citation type="journal article" date="2014" name="BMC Genomics">
        <title>Genome sequence of Anopheles sinensis provides insight into genetics basis of mosquito competence for malaria parasites.</title>
        <authorList>
            <person name="Zhou D."/>
            <person name="Zhang D."/>
            <person name="Ding G."/>
            <person name="Shi L."/>
            <person name="Hou Q."/>
            <person name="Ye Y."/>
            <person name="Xu Y."/>
            <person name="Zhou H."/>
            <person name="Xiong C."/>
            <person name="Li S."/>
            <person name="Yu J."/>
            <person name="Hong S."/>
            <person name="Yu X."/>
            <person name="Zou P."/>
            <person name="Chen C."/>
            <person name="Chang X."/>
            <person name="Wang W."/>
            <person name="Lv Y."/>
            <person name="Sun Y."/>
            <person name="Ma L."/>
            <person name="Shen B."/>
            <person name="Zhu C."/>
        </authorList>
    </citation>
    <scope>NUCLEOTIDE SEQUENCE [LARGE SCALE GENOMIC DNA]</scope>
</reference>
<accession>A0A084WSV2</accession>
<dbReference type="EMBL" id="KE525418">
    <property type="protein sequence ID" value="KFB53296.1"/>
    <property type="molecule type" value="Genomic_DNA"/>
</dbReference>
<evidence type="ECO:0000313" key="3">
    <source>
        <dbReference type="Proteomes" id="UP000030765"/>
    </source>
</evidence>
<keyword evidence="1" id="KW-0648">Protein biosynthesis</keyword>
<reference evidence="2" key="2">
    <citation type="submission" date="2020-05" db="UniProtKB">
        <authorList>
            <consortium name="EnsemblMetazoa"/>
        </authorList>
    </citation>
    <scope>IDENTIFICATION</scope>
</reference>
<sequence length="185" mass="20584">MYDDHVFGGLKIGDRNRSTKQRTEFGDVIDPRCRSVEYSLPHEIYVLHHNPLICPAMLHAIPNTRSNPRGVRKHRTVPSAAVRSIFGGNKLSATGSPPDHAYRLRSKGRRENAKQGQGRDSWVLLDPGPVKGWPTIRTQVRGRVGRRLITPPIIIIIIIAVLPENPRRIVNLSGCCPEAANGARI</sequence>
<dbReference type="GO" id="GO:0003746">
    <property type="term" value="F:translation elongation factor activity"/>
    <property type="evidence" value="ECO:0007669"/>
    <property type="project" value="UniProtKB-KW"/>
</dbReference>
<dbReference type="VEuPathDB" id="VectorBase:ASIC021601"/>
<dbReference type="EMBL" id="ATLV01026735">
    <property type="status" value="NOT_ANNOTATED_CDS"/>
    <property type="molecule type" value="Genomic_DNA"/>
</dbReference>
<evidence type="ECO:0000313" key="1">
    <source>
        <dbReference type="EMBL" id="KFB53296.1"/>
    </source>
</evidence>
<proteinExistence type="predicted"/>
<organism evidence="1">
    <name type="scientific">Anopheles sinensis</name>
    <name type="common">Mosquito</name>
    <dbReference type="NCBI Taxonomy" id="74873"/>
    <lineage>
        <taxon>Eukaryota</taxon>
        <taxon>Metazoa</taxon>
        <taxon>Ecdysozoa</taxon>
        <taxon>Arthropoda</taxon>
        <taxon>Hexapoda</taxon>
        <taxon>Insecta</taxon>
        <taxon>Pterygota</taxon>
        <taxon>Neoptera</taxon>
        <taxon>Endopterygota</taxon>
        <taxon>Diptera</taxon>
        <taxon>Nematocera</taxon>
        <taxon>Culicoidea</taxon>
        <taxon>Culicidae</taxon>
        <taxon>Anophelinae</taxon>
        <taxon>Anopheles</taxon>
    </lineage>
</organism>
<gene>
    <name evidence="1" type="ORF">ZHAS_00021601</name>
</gene>
<keyword evidence="3" id="KW-1185">Reference proteome</keyword>
<protein>
    <submittedName>
        <fullName evidence="1 2">Elongation factor P</fullName>
    </submittedName>
</protein>
<dbReference type="EnsemblMetazoa" id="ASIC021601-RA">
    <property type="protein sequence ID" value="ASIC021601-PA"/>
    <property type="gene ID" value="ASIC021601"/>
</dbReference>
<keyword evidence="1" id="KW-0251">Elongation factor</keyword>
<dbReference type="AlphaFoldDB" id="A0A084WSV2"/>
<evidence type="ECO:0000313" key="2">
    <source>
        <dbReference type="EnsemblMetazoa" id="ASIC021601-PA"/>
    </source>
</evidence>
<name>A0A084WSV2_ANOSI</name>